<dbReference type="AlphaFoldDB" id="A0A8D8PC43"/>
<dbReference type="EMBL" id="HBUE01336255">
    <property type="protein sequence ID" value="CAG6596095.1"/>
    <property type="molecule type" value="Transcribed_RNA"/>
</dbReference>
<organism evidence="2">
    <name type="scientific">Culex pipiens</name>
    <name type="common">House mosquito</name>
    <dbReference type="NCBI Taxonomy" id="7175"/>
    <lineage>
        <taxon>Eukaryota</taxon>
        <taxon>Metazoa</taxon>
        <taxon>Ecdysozoa</taxon>
        <taxon>Arthropoda</taxon>
        <taxon>Hexapoda</taxon>
        <taxon>Insecta</taxon>
        <taxon>Pterygota</taxon>
        <taxon>Neoptera</taxon>
        <taxon>Endopterygota</taxon>
        <taxon>Diptera</taxon>
        <taxon>Nematocera</taxon>
        <taxon>Culicoidea</taxon>
        <taxon>Culicidae</taxon>
        <taxon>Culicinae</taxon>
        <taxon>Culicini</taxon>
        <taxon>Culex</taxon>
        <taxon>Culex</taxon>
    </lineage>
</organism>
<evidence type="ECO:0000256" key="1">
    <source>
        <dbReference type="SAM" id="MobiDB-lite"/>
    </source>
</evidence>
<protein>
    <submittedName>
        <fullName evidence="2">(northern house mosquito) hypothetical protein</fullName>
    </submittedName>
</protein>
<accession>A0A8D8PC43</accession>
<name>A0A8D8PC43_CULPI</name>
<dbReference type="EMBL" id="HBUE01229486">
    <property type="protein sequence ID" value="CAG6543969.1"/>
    <property type="molecule type" value="Transcribed_RNA"/>
</dbReference>
<reference evidence="2" key="1">
    <citation type="submission" date="2021-05" db="EMBL/GenBank/DDBJ databases">
        <authorList>
            <person name="Alioto T."/>
            <person name="Alioto T."/>
            <person name="Gomez Garrido J."/>
        </authorList>
    </citation>
    <scope>NUCLEOTIDE SEQUENCE</scope>
</reference>
<feature type="region of interest" description="Disordered" evidence="1">
    <location>
        <begin position="39"/>
        <end position="80"/>
    </location>
</feature>
<feature type="compositionally biased region" description="Basic and acidic residues" evidence="1">
    <location>
        <begin position="61"/>
        <end position="72"/>
    </location>
</feature>
<sequence>MLNSSLKLRDAINRTSERFSWTLPKQVMVPRRLRGLMLTAPDSGIPSKRPPRSSLPLRSYADSDRSGREPPWRKSRIPSLPDAPARLFRTLVRSSHATADDEDDAPAALRHFNRFAIITFWMLLNSLSIDGL</sequence>
<evidence type="ECO:0000313" key="2">
    <source>
        <dbReference type="EMBL" id="CAG6596095.1"/>
    </source>
</evidence>
<proteinExistence type="predicted"/>